<evidence type="ECO:0000313" key="2">
    <source>
        <dbReference type="Proteomes" id="UP000219369"/>
    </source>
</evidence>
<reference evidence="2" key="1">
    <citation type="submission" date="2016-09" db="EMBL/GenBank/DDBJ databases">
        <authorList>
            <person name="Guldener U."/>
        </authorList>
    </citation>
    <scope>NUCLEOTIDE SEQUENCE [LARGE SCALE GENOMIC DNA]</scope>
    <source>
        <strain evidence="2">V64-1</strain>
    </source>
</reference>
<dbReference type="AlphaFoldDB" id="A0A2H3U6P9"/>
<name>A0A2H3U6P9_FUSOX</name>
<gene>
    <name evidence="1" type="ORF">FRV6_16698</name>
</gene>
<dbReference type="EMBL" id="FMJY01000011">
    <property type="protein sequence ID" value="SCO92570.1"/>
    <property type="molecule type" value="Genomic_DNA"/>
</dbReference>
<protein>
    <recommendedName>
        <fullName evidence="3">Fungal N-terminal domain-containing protein</fullName>
    </recommendedName>
</protein>
<evidence type="ECO:0008006" key="3">
    <source>
        <dbReference type="Google" id="ProtNLM"/>
    </source>
</evidence>
<organism evidence="1 2">
    <name type="scientific">Fusarium oxysporum</name>
    <name type="common">Fusarium vascular wilt</name>
    <dbReference type="NCBI Taxonomy" id="5507"/>
    <lineage>
        <taxon>Eukaryota</taxon>
        <taxon>Fungi</taxon>
        <taxon>Dikarya</taxon>
        <taxon>Ascomycota</taxon>
        <taxon>Pezizomycotina</taxon>
        <taxon>Sordariomycetes</taxon>
        <taxon>Hypocreomycetidae</taxon>
        <taxon>Hypocreales</taxon>
        <taxon>Nectriaceae</taxon>
        <taxon>Fusarium</taxon>
        <taxon>Fusarium oxysporum species complex</taxon>
    </lineage>
</organism>
<evidence type="ECO:0000313" key="1">
    <source>
        <dbReference type="EMBL" id="SCO92570.1"/>
    </source>
</evidence>
<dbReference type="Proteomes" id="UP000219369">
    <property type="component" value="Unassembled WGS sequence"/>
</dbReference>
<accession>A0A2H3U6P9</accession>
<proteinExistence type="predicted"/>
<sequence>MADPLSIAASIAGILALAGTVIHKTYRYGSDAKGAPDDIAKFLRELTITTGLLTALKALAENDAQMKTKNLTSNGALASICGKHGALENCKKTLERVSKELDSHESQPSPSKGQIVNRLTGRLKWPFQKEKTKELVEELERQKGAFTLALSIDNS</sequence>